<keyword evidence="6" id="KW-1185">Reference proteome</keyword>
<keyword evidence="2" id="KW-0479">Metal-binding</keyword>
<comment type="similarity">
    <text evidence="1">Belongs to the sulfatase family.</text>
</comment>
<dbReference type="GO" id="GO:0046872">
    <property type="term" value="F:metal ion binding"/>
    <property type="evidence" value="ECO:0007669"/>
    <property type="project" value="UniProtKB-KW"/>
</dbReference>
<name>A0A7X1E510_9BACT</name>
<dbReference type="Gene3D" id="3.40.720.10">
    <property type="entry name" value="Alkaline Phosphatase, subunit A"/>
    <property type="match status" value="1"/>
</dbReference>
<evidence type="ECO:0000256" key="2">
    <source>
        <dbReference type="ARBA" id="ARBA00022723"/>
    </source>
</evidence>
<dbReference type="PANTHER" id="PTHR45953:SF1">
    <property type="entry name" value="IDURONATE 2-SULFATASE"/>
    <property type="match status" value="1"/>
</dbReference>
<keyword evidence="3 5" id="KW-0378">Hydrolase</keyword>
<dbReference type="Pfam" id="PF00884">
    <property type="entry name" value="Sulfatase"/>
    <property type="match status" value="1"/>
</dbReference>
<sequence length="490" mass="56446">MPSSPKKPPNIVLILPDQLRADFLPLYGCQGLKTPHLDSIARGATVFENAYSPYPICVPARAALLSGLHPLRSGVLSNNHWLRPDRAEMGFKTWPEHLRDHGYHTAAIGKMHFHPFEASEGFEERIIAEDKRWPKVRDDFAEYLARRNLEKFDARQHPNYRKKKGAIHFPYKVELTPDRYVGEAAAKWIREQPSERPFALMVGLPSPHCPYDPVPEYLESIEPEGLPPLIPDPDRTDRGPKTFYDDFLANTRSAWHDLDYSDFPVKQRKAIRLHYAGLIRQVDEEVGRIVSALQQRGLWENTLFTFSSDHGDHVGDRGLVGKGDFFEESIRVPLVVKYPHQVSPRRLQTPAILQEITGTFFDTAKISQPEHWDFPPLPIEDSDDSRSTPIFGILDRMAMIRRGAWKFIQYSRYGYGELYNLETDPRETTNRIEDPEVQTIALELQALLSREIHRQAVSGHEDKILTRGTPLSEDANFTRKGWRMRYPQRL</sequence>
<dbReference type="PROSITE" id="PS00149">
    <property type="entry name" value="SULFATASE_2"/>
    <property type="match status" value="1"/>
</dbReference>
<evidence type="ECO:0000313" key="6">
    <source>
        <dbReference type="Proteomes" id="UP000525652"/>
    </source>
</evidence>
<reference evidence="5 6" key="1">
    <citation type="submission" date="2020-07" db="EMBL/GenBank/DDBJ databases">
        <authorList>
            <person name="Feng X."/>
        </authorList>
    </citation>
    <scope>NUCLEOTIDE SEQUENCE [LARGE SCALE GENOMIC DNA]</scope>
    <source>
        <strain evidence="5 6">JCM14086</strain>
    </source>
</reference>
<dbReference type="PANTHER" id="PTHR45953">
    <property type="entry name" value="IDURONATE 2-SULFATASE"/>
    <property type="match status" value="1"/>
</dbReference>
<keyword evidence="5" id="KW-0808">Transferase</keyword>
<accession>A0A7X1E510</accession>
<dbReference type="GO" id="GO:0008484">
    <property type="term" value="F:sulfuric ester hydrolase activity"/>
    <property type="evidence" value="ECO:0007669"/>
    <property type="project" value="TreeGrafter"/>
</dbReference>
<dbReference type="SUPFAM" id="SSF53649">
    <property type="entry name" value="Alkaline phosphatase-like"/>
    <property type="match status" value="1"/>
</dbReference>
<dbReference type="InterPro" id="IPR000917">
    <property type="entry name" value="Sulfatase_N"/>
</dbReference>
<dbReference type="Proteomes" id="UP000525652">
    <property type="component" value="Unassembled WGS sequence"/>
</dbReference>
<dbReference type="RefSeq" id="WP_185693295.1">
    <property type="nucleotide sequence ID" value="NZ_JACHVA010000101.1"/>
</dbReference>
<protein>
    <submittedName>
        <fullName evidence="5">Sulfatase-like hydrolase/transferase</fullName>
    </submittedName>
</protein>
<dbReference type="InterPro" id="IPR017850">
    <property type="entry name" value="Alkaline_phosphatase_core_sf"/>
</dbReference>
<comment type="caution">
    <text evidence="5">The sequence shown here is derived from an EMBL/GenBank/DDBJ whole genome shotgun (WGS) entry which is preliminary data.</text>
</comment>
<gene>
    <name evidence="5" type="ORF">H5P30_12675</name>
</gene>
<feature type="domain" description="Sulfatase N-terminal" evidence="4">
    <location>
        <begin position="9"/>
        <end position="365"/>
    </location>
</feature>
<evidence type="ECO:0000256" key="3">
    <source>
        <dbReference type="ARBA" id="ARBA00022801"/>
    </source>
</evidence>
<evidence type="ECO:0000259" key="4">
    <source>
        <dbReference type="Pfam" id="PF00884"/>
    </source>
</evidence>
<dbReference type="GO" id="GO:0016740">
    <property type="term" value="F:transferase activity"/>
    <property type="evidence" value="ECO:0007669"/>
    <property type="project" value="UniProtKB-KW"/>
</dbReference>
<organism evidence="5 6">
    <name type="scientific">Puniceicoccus vermicola</name>
    <dbReference type="NCBI Taxonomy" id="388746"/>
    <lineage>
        <taxon>Bacteria</taxon>
        <taxon>Pseudomonadati</taxon>
        <taxon>Verrucomicrobiota</taxon>
        <taxon>Opitutia</taxon>
        <taxon>Puniceicoccales</taxon>
        <taxon>Puniceicoccaceae</taxon>
        <taxon>Puniceicoccus</taxon>
    </lineage>
</organism>
<dbReference type="EMBL" id="JACHVA010000101">
    <property type="protein sequence ID" value="MBC2602629.1"/>
    <property type="molecule type" value="Genomic_DNA"/>
</dbReference>
<evidence type="ECO:0000256" key="1">
    <source>
        <dbReference type="ARBA" id="ARBA00008779"/>
    </source>
</evidence>
<dbReference type="AlphaFoldDB" id="A0A7X1E510"/>
<dbReference type="InterPro" id="IPR024607">
    <property type="entry name" value="Sulfatase_CS"/>
</dbReference>
<dbReference type="GO" id="GO:0005737">
    <property type="term" value="C:cytoplasm"/>
    <property type="evidence" value="ECO:0007669"/>
    <property type="project" value="TreeGrafter"/>
</dbReference>
<evidence type="ECO:0000313" key="5">
    <source>
        <dbReference type="EMBL" id="MBC2602629.1"/>
    </source>
</evidence>
<proteinExistence type="inferred from homology"/>